<name>A0ABY9YTW1_9GAMM</name>
<sequence>MTKRYTLTMYVAAPGTPLKSEHPDATGGTSVAGHVYYVISDGEQRASYGFAPSEHGASSGPGKVYPNDEKTYLNPFYQRKLEITESQYEKLREFGENPQQNGFSMQYQGATNSCIDFMWSGLNHAGIHRNNLLQRPDTNYDGELKPLDNIKPIQSIPAPVPGSPENTEEKGTMPKRTILQRLISEETLPEGHRDMLNAIRDQVADIDQKPGLRPHQRADFRRPARICQGTRHGTCRPCRPWQCAHRWVQSTHVCCPGGVERYRALPRLGFDQ</sequence>
<reference evidence="2 3" key="1">
    <citation type="submission" date="2022-12" db="EMBL/GenBank/DDBJ databases">
        <title>Two new species, Stenotrophomonas aracearum and Stenotrophomonas oahuensis, isolated from Anthurium (Araceae family) in Hawaii.</title>
        <authorList>
            <person name="Chunag S.C."/>
            <person name="Dobhal S."/>
            <person name="Alvarez A."/>
            <person name="Arif M."/>
        </authorList>
    </citation>
    <scope>NUCLEOTIDE SEQUENCE [LARGE SCALE GENOMIC DNA]</scope>
    <source>
        <strain evidence="2 3">A5586</strain>
    </source>
</reference>
<gene>
    <name evidence="2" type="ORF">PDM29_04980</name>
</gene>
<evidence type="ECO:0000313" key="2">
    <source>
        <dbReference type="EMBL" id="WNH53639.1"/>
    </source>
</evidence>
<proteinExistence type="predicted"/>
<protein>
    <submittedName>
        <fullName evidence="2">Uncharacterized protein</fullName>
    </submittedName>
</protein>
<accession>A0ABY9YTW1</accession>
<feature type="region of interest" description="Disordered" evidence="1">
    <location>
        <begin position="148"/>
        <end position="171"/>
    </location>
</feature>
<organism evidence="2 3">
    <name type="scientific">Stenotrophomonas oahuensis</name>
    <dbReference type="NCBI Taxonomy" id="3003271"/>
    <lineage>
        <taxon>Bacteria</taxon>
        <taxon>Pseudomonadati</taxon>
        <taxon>Pseudomonadota</taxon>
        <taxon>Gammaproteobacteria</taxon>
        <taxon>Lysobacterales</taxon>
        <taxon>Lysobacteraceae</taxon>
        <taxon>Stenotrophomonas</taxon>
    </lineage>
</organism>
<dbReference type="EMBL" id="CP115541">
    <property type="protein sequence ID" value="WNH53639.1"/>
    <property type="molecule type" value="Genomic_DNA"/>
</dbReference>
<evidence type="ECO:0000256" key="1">
    <source>
        <dbReference type="SAM" id="MobiDB-lite"/>
    </source>
</evidence>
<keyword evidence="3" id="KW-1185">Reference proteome</keyword>
<evidence type="ECO:0000313" key="3">
    <source>
        <dbReference type="Proteomes" id="UP001302072"/>
    </source>
</evidence>
<dbReference type="Proteomes" id="UP001302072">
    <property type="component" value="Chromosome"/>
</dbReference>